<dbReference type="EMBL" id="LAVA02000035">
    <property type="protein sequence ID" value="OIJ66790.1"/>
    <property type="molecule type" value="Genomic_DNA"/>
</dbReference>
<reference evidence="3" key="1">
    <citation type="submission" date="2016-10" db="EMBL/GenBank/DDBJ databases">
        <title>Genome sequence of Streptomyces mangrovisoli MUSC 149.</title>
        <authorList>
            <person name="Lee L.-H."/>
            <person name="Ser H.-L."/>
        </authorList>
    </citation>
    <scope>NUCLEOTIDE SEQUENCE [LARGE SCALE GENOMIC DNA]</scope>
    <source>
        <strain evidence="3">MUSC 149</strain>
    </source>
</reference>
<dbReference type="STRING" id="1428628.WN71_016610"/>
<feature type="compositionally biased region" description="Low complexity" evidence="1">
    <location>
        <begin position="47"/>
        <end position="61"/>
    </location>
</feature>
<keyword evidence="2" id="KW-0812">Transmembrane</keyword>
<feature type="compositionally biased region" description="Low complexity" evidence="1">
    <location>
        <begin position="70"/>
        <end position="107"/>
    </location>
</feature>
<keyword evidence="2" id="KW-0472">Membrane</keyword>
<protein>
    <submittedName>
        <fullName evidence="3">Uncharacterized protein</fullName>
    </submittedName>
</protein>
<feature type="transmembrane region" description="Helical" evidence="2">
    <location>
        <begin position="16"/>
        <end position="38"/>
    </location>
</feature>
<proteinExistence type="predicted"/>
<accession>A0A1J4P046</accession>
<comment type="caution">
    <text evidence="3">The sequence shown here is derived from an EMBL/GenBank/DDBJ whole genome shotgun (WGS) entry which is preliminary data.</text>
</comment>
<dbReference type="Proteomes" id="UP000034196">
    <property type="component" value="Unassembled WGS sequence"/>
</dbReference>
<organism evidence="3 4">
    <name type="scientific">Streptomyces mangrovisoli</name>
    <dbReference type="NCBI Taxonomy" id="1428628"/>
    <lineage>
        <taxon>Bacteria</taxon>
        <taxon>Bacillati</taxon>
        <taxon>Actinomycetota</taxon>
        <taxon>Actinomycetes</taxon>
        <taxon>Kitasatosporales</taxon>
        <taxon>Streptomycetaceae</taxon>
        <taxon>Streptomyces</taxon>
    </lineage>
</organism>
<evidence type="ECO:0000313" key="4">
    <source>
        <dbReference type="Proteomes" id="UP000034196"/>
    </source>
</evidence>
<evidence type="ECO:0000256" key="2">
    <source>
        <dbReference type="SAM" id="Phobius"/>
    </source>
</evidence>
<keyword evidence="2" id="KW-1133">Transmembrane helix</keyword>
<evidence type="ECO:0000313" key="3">
    <source>
        <dbReference type="EMBL" id="OIJ66790.1"/>
    </source>
</evidence>
<name>A0A1J4P046_9ACTN</name>
<feature type="region of interest" description="Disordered" evidence="1">
    <location>
        <begin position="47"/>
        <end position="107"/>
    </location>
</feature>
<gene>
    <name evidence="3" type="ORF">WN71_016610</name>
</gene>
<dbReference type="RefSeq" id="WP_046585972.1">
    <property type="nucleotide sequence ID" value="NZ_LAVA02000035.1"/>
</dbReference>
<dbReference type="AlphaFoldDB" id="A0A1J4P046"/>
<keyword evidence="4" id="KW-1185">Reference proteome</keyword>
<evidence type="ECO:0000256" key="1">
    <source>
        <dbReference type="SAM" id="MobiDB-lite"/>
    </source>
</evidence>
<sequence>MFVDTSGRRSKVLRRIGLLVGTVCLGYTAVLAMAFMGWGTSLDPSSLLPFDSGQSAQRPGFGQQGGLGRQAGRPTATPSATSGSSSTSVTGSSSTAASGSSAAATAG</sequence>